<dbReference type="SUPFAM" id="SSF55874">
    <property type="entry name" value="ATPase domain of HSP90 chaperone/DNA topoisomerase II/histidine kinase"/>
    <property type="match status" value="1"/>
</dbReference>
<dbReference type="Gene3D" id="2.60.40.10">
    <property type="entry name" value="Immunoglobulins"/>
    <property type="match status" value="1"/>
</dbReference>
<dbReference type="Pfam" id="PF07494">
    <property type="entry name" value="Reg_prop"/>
    <property type="match status" value="4"/>
</dbReference>
<dbReference type="InterPro" id="IPR005467">
    <property type="entry name" value="His_kinase_dom"/>
</dbReference>
<dbReference type="EC" id="2.7.13.3" evidence="3"/>
<dbReference type="PRINTS" id="PR00344">
    <property type="entry name" value="BCTRLSENSOR"/>
</dbReference>
<dbReference type="EMBL" id="AOGK01000005">
    <property type="protein sequence ID" value="MDG5975083.1"/>
    <property type="molecule type" value="Genomic_DNA"/>
</dbReference>
<comment type="subcellular location">
    <subcellularLocation>
        <location evidence="2">Cell inner membrane</location>
        <topology evidence="2">Multi-pass membrane protein</topology>
    </subcellularLocation>
</comment>
<keyword evidence="6 9" id="KW-0418">Kinase</keyword>
<dbReference type="PROSITE" id="PS50109">
    <property type="entry name" value="HIS_KIN"/>
    <property type="match status" value="1"/>
</dbReference>
<dbReference type="InterPro" id="IPR015943">
    <property type="entry name" value="WD40/YVTN_repeat-like_dom_sf"/>
</dbReference>
<dbReference type="InterPro" id="IPR036097">
    <property type="entry name" value="HisK_dim/P_sf"/>
</dbReference>
<dbReference type="SMART" id="SM00388">
    <property type="entry name" value="HisKA"/>
    <property type="match status" value="1"/>
</dbReference>
<evidence type="ECO:0000259" key="8">
    <source>
        <dbReference type="PROSITE" id="PS50109"/>
    </source>
</evidence>
<comment type="catalytic activity">
    <reaction evidence="1">
        <text>ATP + protein L-histidine = ADP + protein N-phospho-L-histidine.</text>
        <dbReference type="EC" id="2.7.13.3"/>
    </reaction>
</comment>
<sequence>MWISTRGKLNRFDAQTKTFAQYHSDPNNPDSISDDEVTMAYEDRAGHFWVATNNGLNLLDREKGTFVQYHHDPHNPDSLGNSVINSGALYEDRSGALWIGTIYNGVSRLPGEPGKFITYRNNPGDTNSLSHNNVTGIHVDKAHNVWIGTETGLDRFDGQTFTHYRHDPKNPKSLSPGTARTITEDAQGRLWIGTNGGGISRFDGQQFIHYRNEPDNPKSLAGNLVKNIAADAKGGLWIGMQGLGLDYFDGQNFVHFKPDKEDPNSLPDPYIYALFVGQNGVLWIGTVKRGLVRYDPATGTFTNYLLDPEQPGNQAANWVQDIYSDQTGLWVGASSGLFRFDPLSEKFTHHYTEKDGLASSSIVGVRGDAQGNLWVSTTNGLSRFDPKNKTFRNYDAHDGLQSNEFSRIAHAQSPDGQLFFGGVKGLSAFNPDKMMDNPTPPPVVLTSFSLFNKPVEIGGKDSPLQQAINVAPGITLRHDQSVFRFQFAALNYTAPKKNRYAYLLEGFDTEWRYTDAENRFATYTNLDPGVYRFRVKASNNDGLWNEEGAALTVQITPPWWATWWFLSLALTLLLGLAFSGYRLRIMRLRRYSQKLERDVTERTAELAAKNKELEAFSHSVSHDLRAPVRHIDGYLSLLRENIEPTLDADNRKLIETIASATNHMGTLIDDLLSFSRMGRQELSKTSVDLGALVADVVQEMAPETEGREIDWRIGELPVVVGDQAMLRVVLVNLISNALKYTQKRERAEITIGCEPDQAAETVVFIRDNGAGFDMQYRDKLFGVFQRLHRMEDFQGTGIGLANVFRIISRHGGRARAEGAVDVGATFYFSLPKEKA</sequence>
<evidence type="ECO:0000256" key="7">
    <source>
        <dbReference type="SAM" id="Phobius"/>
    </source>
</evidence>
<dbReference type="AlphaFoldDB" id="A0A9X4NP91"/>
<evidence type="ECO:0000256" key="2">
    <source>
        <dbReference type="ARBA" id="ARBA00004429"/>
    </source>
</evidence>
<keyword evidence="4" id="KW-0597">Phosphoprotein</keyword>
<dbReference type="SUPFAM" id="SSF47384">
    <property type="entry name" value="Homodimeric domain of signal transducing histidine kinase"/>
    <property type="match status" value="1"/>
</dbReference>
<feature type="transmembrane region" description="Helical" evidence="7">
    <location>
        <begin position="559"/>
        <end position="581"/>
    </location>
</feature>
<evidence type="ECO:0000256" key="6">
    <source>
        <dbReference type="ARBA" id="ARBA00022777"/>
    </source>
</evidence>
<evidence type="ECO:0000313" key="9">
    <source>
        <dbReference type="EMBL" id="MDG5975083.1"/>
    </source>
</evidence>
<dbReference type="Proteomes" id="UP001152876">
    <property type="component" value="Unassembled WGS sequence"/>
</dbReference>
<dbReference type="PANTHER" id="PTHR43547">
    <property type="entry name" value="TWO-COMPONENT HISTIDINE KINASE"/>
    <property type="match status" value="1"/>
</dbReference>
<dbReference type="Gene3D" id="2.130.10.10">
    <property type="entry name" value="YVTN repeat-like/Quinoprotein amine dehydrogenase"/>
    <property type="match status" value="2"/>
</dbReference>
<dbReference type="Pfam" id="PF00512">
    <property type="entry name" value="HisKA"/>
    <property type="match status" value="1"/>
</dbReference>
<organism evidence="9 10">
    <name type="scientific">Hydrogenophaga taeniospiralis CCUG 15921</name>
    <dbReference type="NCBI Taxonomy" id="1281780"/>
    <lineage>
        <taxon>Bacteria</taxon>
        <taxon>Pseudomonadati</taxon>
        <taxon>Pseudomonadota</taxon>
        <taxon>Betaproteobacteria</taxon>
        <taxon>Burkholderiales</taxon>
        <taxon>Comamonadaceae</taxon>
        <taxon>Hydrogenophaga</taxon>
    </lineage>
</organism>
<evidence type="ECO:0000256" key="4">
    <source>
        <dbReference type="ARBA" id="ARBA00022553"/>
    </source>
</evidence>
<dbReference type="InterPro" id="IPR013783">
    <property type="entry name" value="Ig-like_fold"/>
</dbReference>
<keyword evidence="7" id="KW-0472">Membrane</keyword>
<keyword evidence="10" id="KW-1185">Reference proteome</keyword>
<dbReference type="SUPFAM" id="SSF63829">
    <property type="entry name" value="Calcium-dependent phosphotriesterase"/>
    <property type="match status" value="2"/>
</dbReference>
<dbReference type="InterPro" id="IPR004358">
    <property type="entry name" value="Sig_transdc_His_kin-like_C"/>
</dbReference>
<evidence type="ECO:0000256" key="3">
    <source>
        <dbReference type="ARBA" id="ARBA00012438"/>
    </source>
</evidence>
<dbReference type="InterPro" id="IPR036890">
    <property type="entry name" value="HATPase_C_sf"/>
</dbReference>
<dbReference type="InterPro" id="IPR011123">
    <property type="entry name" value="Y_Y_Y"/>
</dbReference>
<evidence type="ECO:0000256" key="1">
    <source>
        <dbReference type="ARBA" id="ARBA00000085"/>
    </source>
</evidence>
<dbReference type="GO" id="GO:0000155">
    <property type="term" value="F:phosphorelay sensor kinase activity"/>
    <property type="evidence" value="ECO:0007669"/>
    <property type="project" value="InterPro"/>
</dbReference>
<dbReference type="FunFam" id="2.60.40.10:FF:000791">
    <property type="entry name" value="Two-component system sensor histidine kinase/response regulator"/>
    <property type="match status" value="1"/>
</dbReference>
<dbReference type="SMART" id="SM00387">
    <property type="entry name" value="HATPase_c"/>
    <property type="match status" value="1"/>
</dbReference>
<dbReference type="CDD" id="cd00082">
    <property type="entry name" value="HisKA"/>
    <property type="match status" value="1"/>
</dbReference>
<dbReference type="Gene3D" id="3.30.565.10">
    <property type="entry name" value="Histidine kinase-like ATPase, C-terminal domain"/>
    <property type="match status" value="1"/>
</dbReference>
<reference evidence="9" key="1">
    <citation type="submission" date="2013-01" db="EMBL/GenBank/DDBJ databases">
        <title>Genome draft of Hydrogenophaga taeniospiralis 2K1.</title>
        <authorList>
            <person name="Gomila M."/>
            <person name="Lalucat J."/>
        </authorList>
    </citation>
    <scope>NUCLEOTIDE SEQUENCE</scope>
    <source>
        <strain evidence="9">CCUG 15921</strain>
    </source>
</reference>
<dbReference type="PANTHER" id="PTHR43547:SF2">
    <property type="entry name" value="HYBRID SIGNAL TRANSDUCTION HISTIDINE KINASE C"/>
    <property type="match status" value="1"/>
</dbReference>
<dbReference type="Gene3D" id="1.10.287.130">
    <property type="match status" value="1"/>
</dbReference>
<dbReference type="InterPro" id="IPR003594">
    <property type="entry name" value="HATPase_dom"/>
</dbReference>
<comment type="caution">
    <text evidence="9">The sequence shown here is derived from an EMBL/GenBank/DDBJ whole genome shotgun (WGS) entry which is preliminary data.</text>
</comment>
<dbReference type="FunFam" id="3.30.565.10:FF:000006">
    <property type="entry name" value="Sensor histidine kinase WalK"/>
    <property type="match status" value="1"/>
</dbReference>
<dbReference type="InterPro" id="IPR011110">
    <property type="entry name" value="Reg_prop"/>
</dbReference>
<gene>
    <name evidence="9" type="ORF">H010_07476</name>
</gene>
<keyword evidence="5" id="KW-0808">Transferase</keyword>
<proteinExistence type="predicted"/>
<accession>A0A9X4NP91</accession>
<dbReference type="GO" id="GO:0005886">
    <property type="term" value="C:plasma membrane"/>
    <property type="evidence" value="ECO:0007669"/>
    <property type="project" value="UniProtKB-SubCell"/>
</dbReference>
<dbReference type="Pfam" id="PF07495">
    <property type="entry name" value="Y_Y_Y"/>
    <property type="match status" value="1"/>
</dbReference>
<keyword evidence="7" id="KW-0812">Transmembrane</keyword>
<keyword evidence="7" id="KW-1133">Transmembrane helix</keyword>
<evidence type="ECO:0000256" key="5">
    <source>
        <dbReference type="ARBA" id="ARBA00022679"/>
    </source>
</evidence>
<protein>
    <recommendedName>
        <fullName evidence="3">histidine kinase</fullName>
        <ecNumber evidence="3">2.7.13.3</ecNumber>
    </recommendedName>
</protein>
<feature type="domain" description="Histidine kinase" evidence="8">
    <location>
        <begin position="619"/>
        <end position="834"/>
    </location>
</feature>
<dbReference type="InterPro" id="IPR003661">
    <property type="entry name" value="HisK_dim/P_dom"/>
</dbReference>
<name>A0A9X4NP91_9BURK</name>
<evidence type="ECO:0000313" key="10">
    <source>
        <dbReference type="Proteomes" id="UP001152876"/>
    </source>
</evidence>
<dbReference type="Pfam" id="PF02518">
    <property type="entry name" value="HATPase_c"/>
    <property type="match status" value="1"/>
</dbReference>